<dbReference type="GO" id="GO:0008270">
    <property type="term" value="F:zinc ion binding"/>
    <property type="evidence" value="ECO:0007669"/>
    <property type="project" value="UniProtKB-KW"/>
</dbReference>
<comment type="pathway">
    <text evidence="1">Protein modification; protein ubiquitination.</text>
</comment>
<keyword evidence="7" id="KW-0862">Zinc</keyword>
<evidence type="ECO:0000256" key="7">
    <source>
        <dbReference type="ARBA" id="ARBA00022833"/>
    </source>
</evidence>
<accession>A0ABD2M210</accession>
<evidence type="ECO:0000256" key="3">
    <source>
        <dbReference type="ARBA" id="ARBA00022723"/>
    </source>
</evidence>
<dbReference type="InterPro" id="IPR051628">
    <property type="entry name" value="LUBAC_E3_Ligases"/>
</dbReference>
<keyword evidence="3" id="KW-0479">Metal-binding</keyword>
<dbReference type="GO" id="GO:0016740">
    <property type="term" value="F:transferase activity"/>
    <property type="evidence" value="ECO:0007669"/>
    <property type="project" value="UniProtKB-KW"/>
</dbReference>
<proteinExistence type="predicted"/>
<dbReference type="AlphaFoldDB" id="A0ABD2M210"/>
<dbReference type="SUPFAM" id="SSF57850">
    <property type="entry name" value="RING/U-box"/>
    <property type="match status" value="1"/>
</dbReference>
<dbReference type="Proteomes" id="UP001620626">
    <property type="component" value="Unassembled WGS sequence"/>
</dbReference>
<dbReference type="PROSITE" id="PS51873">
    <property type="entry name" value="TRIAD"/>
    <property type="match status" value="1"/>
</dbReference>
<keyword evidence="4" id="KW-0677">Repeat</keyword>
<protein>
    <recommendedName>
        <fullName evidence="8">RING-type domain-containing protein</fullName>
    </recommendedName>
</protein>
<dbReference type="PANTHER" id="PTHR22770">
    <property type="entry name" value="UBIQUITIN CONJUGATING ENZYME 7 INTERACTING PROTEIN-RELATED"/>
    <property type="match status" value="1"/>
</dbReference>
<evidence type="ECO:0000313" key="9">
    <source>
        <dbReference type="EMBL" id="KAL3121348.1"/>
    </source>
</evidence>
<evidence type="ECO:0000256" key="5">
    <source>
        <dbReference type="ARBA" id="ARBA00022771"/>
    </source>
</evidence>
<organism evidence="9 10">
    <name type="scientific">Heterodera trifolii</name>
    <dbReference type="NCBI Taxonomy" id="157864"/>
    <lineage>
        <taxon>Eukaryota</taxon>
        <taxon>Metazoa</taxon>
        <taxon>Ecdysozoa</taxon>
        <taxon>Nematoda</taxon>
        <taxon>Chromadorea</taxon>
        <taxon>Rhabditida</taxon>
        <taxon>Tylenchina</taxon>
        <taxon>Tylenchomorpha</taxon>
        <taxon>Tylenchoidea</taxon>
        <taxon>Heteroderidae</taxon>
        <taxon>Heteroderinae</taxon>
        <taxon>Heterodera</taxon>
    </lineage>
</organism>
<dbReference type="EMBL" id="JBICBT010000191">
    <property type="protein sequence ID" value="KAL3121348.1"/>
    <property type="molecule type" value="Genomic_DNA"/>
</dbReference>
<comment type="caution">
    <text evidence="9">The sequence shown here is derived from an EMBL/GenBank/DDBJ whole genome shotgun (WGS) entry which is preliminary data.</text>
</comment>
<keyword evidence="5" id="KW-0863">Zinc-finger</keyword>
<evidence type="ECO:0000256" key="1">
    <source>
        <dbReference type="ARBA" id="ARBA00004906"/>
    </source>
</evidence>
<name>A0ABD2M210_9BILA</name>
<evidence type="ECO:0000259" key="8">
    <source>
        <dbReference type="PROSITE" id="PS51873"/>
    </source>
</evidence>
<sequence>MACNICFDDIKIDQLCFCDDPSCKTDKPDNDRTEETHAICIECLRRYTKAAHSTMPFASGLGLSCVALNCQNPIRWDTLKKRLTKDKKSIKSINGLMNLSERCIAKFGGGHIERCPKCDCAVDMSEKQKEKHLKCPSCKYEMCRECEMEKHDNLSCLQYAKCHNRLEQLMQRHLDKVAIDKCPKCHIKFVWTGGCNFVKFFFIKTI</sequence>
<evidence type="ECO:0000313" key="10">
    <source>
        <dbReference type="Proteomes" id="UP001620626"/>
    </source>
</evidence>
<keyword evidence="2" id="KW-0808">Transferase</keyword>
<reference evidence="9 10" key="1">
    <citation type="submission" date="2024-10" db="EMBL/GenBank/DDBJ databases">
        <authorList>
            <person name="Kim D."/>
        </authorList>
    </citation>
    <scope>NUCLEOTIDE SEQUENCE [LARGE SCALE GENOMIC DNA]</scope>
    <source>
        <strain evidence="9">BH-2024</strain>
    </source>
</reference>
<gene>
    <name evidence="9" type="ORF">niasHT_008330</name>
</gene>
<evidence type="ECO:0000256" key="4">
    <source>
        <dbReference type="ARBA" id="ARBA00022737"/>
    </source>
</evidence>
<keyword evidence="6" id="KW-0833">Ubl conjugation pathway</keyword>
<keyword evidence="10" id="KW-1185">Reference proteome</keyword>
<feature type="domain" description="RING-type" evidence="8">
    <location>
        <begin position="9"/>
        <end position="206"/>
    </location>
</feature>
<dbReference type="InterPro" id="IPR044066">
    <property type="entry name" value="TRIAD_supradom"/>
</dbReference>
<evidence type="ECO:0000256" key="2">
    <source>
        <dbReference type="ARBA" id="ARBA00022679"/>
    </source>
</evidence>
<evidence type="ECO:0000256" key="6">
    <source>
        <dbReference type="ARBA" id="ARBA00022786"/>
    </source>
</evidence>